<organism evidence="3 4">
    <name type="scientific">Caballeronia fortuita</name>
    <dbReference type="NCBI Taxonomy" id="1777138"/>
    <lineage>
        <taxon>Bacteria</taxon>
        <taxon>Pseudomonadati</taxon>
        <taxon>Pseudomonadota</taxon>
        <taxon>Betaproteobacteria</taxon>
        <taxon>Burkholderiales</taxon>
        <taxon>Burkholderiaceae</taxon>
        <taxon>Caballeronia</taxon>
    </lineage>
</organism>
<dbReference type="AlphaFoldDB" id="A0A158CQ62"/>
<feature type="domain" description="Polymerase/histidinol phosphatase N-terminal" evidence="2">
    <location>
        <begin position="15"/>
        <end position="82"/>
    </location>
</feature>
<dbReference type="InterPro" id="IPR003141">
    <property type="entry name" value="Pol/His_phosphatase_N"/>
</dbReference>
<dbReference type="Proteomes" id="UP000054903">
    <property type="component" value="Unassembled WGS sequence"/>
</dbReference>
<evidence type="ECO:0000256" key="1">
    <source>
        <dbReference type="SAM" id="MobiDB-lite"/>
    </source>
</evidence>
<evidence type="ECO:0000259" key="2">
    <source>
        <dbReference type="SMART" id="SM00481"/>
    </source>
</evidence>
<dbReference type="STRING" id="1777138.AWB77_04408"/>
<protein>
    <submittedName>
        <fullName evidence="3">Phosphotransferase domain-containing protein</fullName>
    </submittedName>
</protein>
<proteinExistence type="predicted"/>
<dbReference type="EMBL" id="FCNX02000011">
    <property type="protein sequence ID" value="SAK84504.1"/>
    <property type="molecule type" value="Genomic_DNA"/>
</dbReference>
<evidence type="ECO:0000313" key="4">
    <source>
        <dbReference type="Proteomes" id="UP000054903"/>
    </source>
</evidence>
<dbReference type="Pfam" id="PF02811">
    <property type="entry name" value="PHP"/>
    <property type="match status" value="1"/>
</dbReference>
<dbReference type="PANTHER" id="PTHR32294:SF4">
    <property type="entry name" value="ERROR-PRONE DNA POLYMERASE"/>
    <property type="match status" value="1"/>
</dbReference>
<sequence length="166" mass="17613">MDFPSSGLPALPDYAELFAFSNFSFLHGASHGEELVLRASQLGYAGLAITDECSVAGVVRAHVQAKEEKLPLIIGSYFRLVHARHGADNGPKNRPAAGPASGPTLGPTSGPAFGLILLAQNREGYGNLCELITLARMRATKGSYLLTPDDLARPEPKHAHLKGVQN</sequence>
<accession>A0A158CQ62</accession>
<name>A0A158CQ62_9BURK</name>
<dbReference type="InterPro" id="IPR016195">
    <property type="entry name" value="Pol/histidinol_Pase-like"/>
</dbReference>
<dbReference type="Gene3D" id="3.20.20.140">
    <property type="entry name" value="Metal-dependent hydrolases"/>
    <property type="match status" value="1"/>
</dbReference>
<dbReference type="GO" id="GO:0006260">
    <property type="term" value="P:DNA replication"/>
    <property type="evidence" value="ECO:0007669"/>
    <property type="project" value="InterPro"/>
</dbReference>
<comment type="caution">
    <text evidence="3">The sequence shown here is derived from an EMBL/GenBank/DDBJ whole genome shotgun (WGS) entry which is preliminary data.</text>
</comment>
<dbReference type="InterPro" id="IPR004805">
    <property type="entry name" value="DnaE2/DnaE/PolC"/>
</dbReference>
<dbReference type="SUPFAM" id="SSF89550">
    <property type="entry name" value="PHP domain-like"/>
    <property type="match status" value="1"/>
</dbReference>
<reference evidence="3" key="1">
    <citation type="submission" date="2016-01" db="EMBL/GenBank/DDBJ databases">
        <authorList>
            <person name="Peeters C."/>
        </authorList>
    </citation>
    <scope>NUCLEOTIDE SEQUENCE</scope>
    <source>
        <strain evidence="3">LMG 29320</strain>
    </source>
</reference>
<keyword evidence="4" id="KW-1185">Reference proteome</keyword>
<feature type="region of interest" description="Disordered" evidence="1">
    <location>
        <begin position="146"/>
        <end position="166"/>
    </location>
</feature>
<dbReference type="GO" id="GO:0008408">
    <property type="term" value="F:3'-5' exonuclease activity"/>
    <property type="evidence" value="ECO:0007669"/>
    <property type="project" value="InterPro"/>
</dbReference>
<dbReference type="SMART" id="SM00481">
    <property type="entry name" value="POLIIIAc"/>
    <property type="match status" value="1"/>
</dbReference>
<gene>
    <name evidence="3" type="ORF">AWB77_04408</name>
</gene>
<evidence type="ECO:0000313" key="3">
    <source>
        <dbReference type="EMBL" id="SAK84504.1"/>
    </source>
</evidence>
<dbReference type="PANTHER" id="PTHR32294">
    <property type="entry name" value="DNA POLYMERASE III SUBUNIT ALPHA"/>
    <property type="match status" value="1"/>
</dbReference>
<dbReference type="InterPro" id="IPR004013">
    <property type="entry name" value="PHP_dom"/>
</dbReference>